<dbReference type="OrthoDB" id="1680494at2"/>
<dbReference type="Proteomes" id="UP000403266">
    <property type="component" value="Unassembled WGS sequence"/>
</dbReference>
<evidence type="ECO:0000313" key="3">
    <source>
        <dbReference type="Proteomes" id="UP000403266"/>
    </source>
</evidence>
<reference evidence="2 3" key="1">
    <citation type="journal article" date="2019" name="Syst. Appl. Microbiol.">
        <title>Microvirga tunisiensis sp. nov., a root nodule symbiotic bacterium isolated from Lupinus micranthus and L. luteus grown in Northern Tunisia.</title>
        <authorList>
            <person name="Msaddak A."/>
            <person name="Rejili M."/>
            <person name="Duran D."/>
            <person name="Mars M."/>
            <person name="Palacios J.M."/>
            <person name="Ruiz-Argueso T."/>
            <person name="Rey L."/>
            <person name="Imperial J."/>
        </authorList>
    </citation>
    <scope>NUCLEOTIDE SEQUENCE [LARGE SCALE GENOMIC DNA]</scope>
    <source>
        <strain evidence="2 3">Lmie10</strain>
    </source>
</reference>
<organism evidence="2 3">
    <name type="scientific">Microvirga tunisiensis</name>
    <dbReference type="NCBI Taxonomy" id="2108360"/>
    <lineage>
        <taxon>Bacteria</taxon>
        <taxon>Pseudomonadati</taxon>
        <taxon>Pseudomonadota</taxon>
        <taxon>Alphaproteobacteria</taxon>
        <taxon>Hyphomicrobiales</taxon>
        <taxon>Methylobacteriaceae</taxon>
        <taxon>Microvirga</taxon>
    </lineage>
</organism>
<evidence type="ECO:0000313" key="2">
    <source>
        <dbReference type="EMBL" id="MPR29986.1"/>
    </source>
</evidence>
<dbReference type="InterPro" id="IPR015424">
    <property type="entry name" value="PyrdxlP-dep_Trfase"/>
</dbReference>
<comment type="caution">
    <text evidence="2">The sequence shown here is derived from an EMBL/GenBank/DDBJ whole genome shotgun (WGS) entry which is preliminary data.</text>
</comment>
<sequence length="328" mass="35722">MRRRQFVALLGGAAAWPFAALAQKPDGQRRLIAVLMPYPDTDAEVRGRVAAFREELGRLGWSGDTLRMEERWSTDNLERVRADAAELVRLGPDVIFFTGGRVARIIQERTRSIPTVFVGVSDPLGQGLVPSLARPGGNLTGIALPPYSITAKLVEILKQIAPHVTRAALVCNPANPSTPFHWKEFETAAAAFSLTPSLIPISDEADIGTRFEAFARQPDGGLVFPSDLTILAHRKTVTAIAARHGLPAIYSDRVMVATGGLASYSADRTEMFRQGATYVDRILHGEQPGDLPVQQPTKFEFVVNLKAAKALGLEVPYTFIVQADEVIE</sequence>
<dbReference type="SUPFAM" id="SSF53383">
    <property type="entry name" value="PLP-dependent transferases"/>
    <property type="match status" value="1"/>
</dbReference>
<dbReference type="CDD" id="cd06325">
    <property type="entry name" value="PBP1_ABC_unchar_transporter"/>
    <property type="match status" value="1"/>
</dbReference>
<dbReference type="Pfam" id="PF04392">
    <property type="entry name" value="ABC_sub_bind"/>
    <property type="match status" value="1"/>
</dbReference>
<dbReference type="AlphaFoldDB" id="A0A5N7N2I2"/>
<keyword evidence="1" id="KW-0732">Signal</keyword>
<gene>
    <name evidence="2" type="ORF">FS320_34235</name>
</gene>
<dbReference type="EMBL" id="VOSK01000293">
    <property type="protein sequence ID" value="MPR29986.1"/>
    <property type="molecule type" value="Genomic_DNA"/>
</dbReference>
<dbReference type="PANTHER" id="PTHR35271">
    <property type="entry name" value="ABC TRANSPORTER, SUBSTRATE-BINDING LIPOPROTEIN-RELATED"/>
    <property type="match status" value="1"/>
</dbReference>
<accession>A0A5N7N2I2</accession>
<proteinExistence type="predicted"/>
<protein>
    <submittedName>
        <fullName evidence="2">ABC transporter substrate-binding protein</fullName>
    </submittedName>
</protein>
<dbReference type="RefSeq" id="WP_152716850.1">
    <property type="nucleotide sequence ID" value="NZ_VOSJ01000321.1"/>
</dbReference>
<dbReference type="InterPro" id="IPR007487">
    <property type="entry name" value="ABC_transpt-TYRBP-like"/>
</dbReference>
<keyword evidence="3" id="KW-1185">Reference proteome</keyword>
<feature type="chain" id="PRO_5030135867" evidence="1">
    <location>
        <begin position="23"/>
        <end position="328"/>
    </location>
</feature>
<feature type="signal peptide" evidence="1">
    <location>
        <begin position="1"/>
        <end position="22"/>
    </location>
</feature>
<evidence type="ECO:0000256" key="1">
    <source>
        <dbReference type="SAM" id="SignalP"/>
    </source>
</evidence>
<dbReference type="PANTHER" id="PTHR35271:SF1">
    <property type="entry name" value="ABC TRANSPORTER, SUBSTRATE-BINDING LIPOPROTEIN"/>
    <property type="match status" value="1"/>
</dbReference>
<name>A0A5N7N2I2_9HYPH</name>
<dbReference type="Gene3D" id="3.40.50.2300">
    <property type="match status" value="2"/>
</dbReference>